<dbReference type="InterPro" id="IPR013783">
    <property type="entry name" value="Ig-like_fold"/>
</dbReference>
<reference evidence="2" key="1">
    <citation type="journal article" date="2015" name="Nature">
        <title>Complex archaea that bridge the gap between prokaryotes and eukaryotes.</title>
        <authorList>
            <person name="Spang A."/>
            <person name="Saw J.H."/>
            <person name="Jorgensen S.L."/>
            <person name="Zaremba-Niedzwiedzka K."/>
            <person name="Martijn J."/>
            <person name="Lind A.E."/>
            <person name="van Eijk R."/>
            <person name="Schleper C."/>
            <person name="Guy L."/>
            <person name="Ettema T.J."/>
        </authorList>
    </citation>
    <scope>NUCLEOTIDE SEQUENCE</scope>
</reference>
<sequence>TWYRIQLDFCTSGTYLNLSANQFRLTVDNSTSNIYYFEDINEVNKIRFESGNASKGIAHIDAIGYTWDQYYNLNDNKNEVISYPEKTNVQFVANCSDTESDLPSLRYYWDFDDGTAGWGKYTQHTYVTAGVYVVNLTCKDDNGITDWYSKRVFVHNKYPNIINISSSNSFRPINEGETILFNAEVIDDESDISRLAYWWDFEDYNFNPYDTSNYESGGWKQSNIYTDDYSGYANIIVKDPEGALGYKSVLVNVSNVNPLLSIWDASIIANISFEVYRNSPSYNGNFTFDLLESLLY</sequence>
<dbReference type="InterPro" id="IPR022409">
    <property type="entry name" value="PKD/Chitinase_dom"/>
</dbReference>
<dbReference type="InterPro" id="IPR035986">
    <property type="entry name" value="PKD_dom_sf"/>
</dbReference>
<dbReference type="CDD" id="cd00146">
    <property type="entry name" value="PKD"/>
    <property type="match status" value="1"/>
</dbReference>
<dbReference type="Gene3D" id="2.60.40.10">
    <property type="entry name" value="Immunoglobulins"/>
    <property type="match status" value="1"/>
</dbReference>
<dbReference type="SMART" id="SM00089">
    <property type="entry name" value="PKD"/>
    <property type="match status" value="1"/>
</dbReference>
<dbReference type="Pfam" id="PF18911">
    <property type="entry name" value="PKD_4"/>
    <property type="match status" value="1"/>
</dbReference>
<gene>
    <name evidence="2" type="ORF">LCGC14_3085050</name>
</gene>
<evidence type="ECO:0000259" key="1">
    <source>
        <dbReference type="PROSITE" id="PS50093"/>
    </source>
</evidence>
<feature type="domain" description="PKD" evidence="1">
    <location>
        <begin position="76"/>
        <end position="143"/>
    </location>
</feature>
<accession>A0A0F8WCY9</accession>
<dbReference type="EMBL" id="LAZR01066010">
    <property type="protein sequence ID" value="KKK54408.1"/>
    <property type="molecule type" value="Genomic_DNA"/>
</dbReference>
<name>A0A0F8WCY9_9ZZZZ</name>
<evidence type="ECO:0000313" key="2">
    <source>
        <dbReference type="EMBL" id="KKK54408.1"/>
    </source>
</evidence>
<protein>
    <recommendedName>
        <fullName evidence="1">PKD domain-containing protein</fullName>
    </recommendedName>
</protein>
<dbReference type="SUPFAM" id="SSF49299">
    <property type="entry name" value="PKD domain"/>
    <property type="match status" value="1"/>
</dbReference>
<comment type="caution">
    <text evidence="2">The sequence shown here is derived from an EMBL/GenBank/DDBJ whole genome shotgun (WGS) entry which is preliminary data.</text>
</comment>
<dbReference type="InterPro" id="IPR000601">
    <property type="entry name" value="PKD_dom"/>
</dbReference>
<dbReference type="PROSITE" id="PS50093">
    <property type="entry name" value="PKD"/>
    <property type="match status" value="1"/>
</dbReference>
<dbReference type="AlphaFoldDB" id="A0A0F8WCY9"/>
<feature type="non-terminal residue" evidence="2">
    <location>
        <position position="1"/>
    </location>
</feature>
<organism evidence="2">
    <name type="scientific">marine sediment metagenome</name>
    <dbReference type="NCBI Taxonomy" id="412755"/>
    <lineage>
        <taxon>unclassified sequences</taxon>
        <taxon>metagenomes</taxon>
        <taxon>ecological metagenomes</taxon>
    </lineage>
</organism>
<proteinExistence type="predicted"/>